<dbReference type="InterPro" id="IPR032675">
    <property type="entry name" value="LRR_dom_sf"/>
</dbReference>
<evidence type="ECO:0000313" key="7">
    <source>
        <dbReference type="Proteomes" id="UP000279236"/>
    </source>
</evidence>
<dbReference type="Pfam" id="PF20434">
    <property type="entry name" value="BD-FAE"/>
    <property type="match status" value="1"/>
</dbReference>
<keyword evidence="3" id="KW-0378">Hydrolase</keyword>
<dbReference type="SUPFAM" id="SSF52058">
    <property type="entry name" value="L domain-like"/>
    <property type="match status" value="1"/>
</dbReference>
<dbReference type="STRING" id="105984.A0A427XIE1"/>
<protein>
    <recommendedName>
        <fullName evidence="5">BD-FAE-like domain-containing protein</fullName>
    </recommendedName>
</protein>
<dbReference type="SMART" id="SM00369">
    <property type="entry name" value="LRR_TYP"/>
    <property type="match status" value="3"/>
</dbReference>
<dbReference type="InterPro" id="IPR001611">
    <property type="entry name" value="Leu-rich_rpt"/>
</dbReference>
<comment type="caution">
    <text evidence="6">The sequence shown here is derived from an EMBL/GenBank/DDBJ whole genome shotgun (WGS) entry which is preliminary data.</text>
</comment>
<feature type="compositionally biased region" description="Pro residues" evidence="4">
    <location>
        <begin position="21"/>
        <end position="31"/>
    </location>
</feature>
<dbReference type="InterPro" id="IPR049492">
    <property type="entry name" value="BD-FAE-like_dom"/>
</dbReference>
<organism evidence="6 7">
    <name type="scientific">Apiotrichum porosum</name>
    <dbReference type="NCBI Taxonomy" id="105984"/>
    <lineage>
        <taxon>Eukaryota</taxon>
        <taxon>Fungi</taxon>
        <taxon>Dikarya</taxon>
        <taxon>Basidiomycota</taxon>
        <taxon>Agaricomycotina</taxon>
        <taxon>Tremellomycetes</taxon>
        <taxon>Trichosporonales</taxon>
        <taxon>Trichosporonaceae</taxon>
        <taxon>Apiotrichum</taxon>
    </lineage>
</organism>
<dbReference type="GeneID" id="39586917"/>
<name>A0A427XIE1_9TREE</name>
<dbReference type="Pfam" id="PF13855">
    <property type="entry name" value="LRR_8"/>
    <property type="match status" value="1"/>
</dbReference>
<feature type="region of interest" description="Disordered" evidence="4">
    <location>
        <begin position="12"/>
        <end position="49"/>
    </location>
</feature>
<dbReference type="RefSeq" id="XP_028473792.1">
    <property type="nucleotide sequence ID" value="XM_028618114.1"/>
</dbReference>
<dbReference type="GO" id="GO:0016787">
    <property type="term" value="F:hydrolase activity"/>
    <property type="evidence" value="ECO:0007669"/>
    <property type="project" value="UniProtKB-KW"/>
</dbReference>
<keyword evidence="1" id="KW-0433">Leucine-rich repeat</keyword>
<dbReference type="PANTHER" id="PTHR48081:SF3">
    <property type="entry name" value="ALPHA_BETA HYDROLASE FOLD-3 DOMAIN-CONTAINING PROTEIN"/>
    <property type="match status" value="1"/>
</dbReference>
<dbReference type="Proteomes" id="UP000279236">
    <property type="component" value="Unassembled WGS sequence"/>
</dbReference>
<reference evidence="6 7" key="1">
    <citation type="submission" date="2018-11" db="EMBL/GenBank/DDBJ databases">
        <title>Genome sequence of Apiotrichum porosum DSM 27194.</title>
        <authorList>
            <person name="Aliyu H."/>
            <person name="Gorte O."/>
            <person name="Ochsenreither K."/>
        </authorList>
    </citation>
    <scope>NUCLEOTIDE SEQUENCE [LARGE SCALE GENOMIC DNA]</scope>
    <source>
        <strain evidence="6 7">DSM 27194</strain>
    </source>
</reference>
<dbReference type="OrthoDB" id="433474at2759"/>
<dbReference type="PANTHER" id="PTHR48081">
    <property type="entry name" value="AB HYDROLASE SUPERFAMILY PROTEIN C4A8.06C"/>
    <property type="match status" value="1"/>
</dbReference>
<dbReference type="Gene3D" id="3.40.50.1820">
    <property type="entry name" value="alpha/beta hydrolase"/>
    <property type="match status" value="1"/>
</dbReference>
<dbReference type="InterPro" id="IPR003591">
    <property type="entry name" value="Leu-rich_rpt_typical-subtyp"/>
</dbReference>
<dbReference type="Gene3D" id="3.80.10.10">
    <property type="entry name" value="Ribonuclease Inhibitor"/>
    <property type="match status" value="2"/>
</dbReference>
<dbReference type="AlphaFoldDB" id="A0A427XIE1"/>
<evidence type="ECO:0000259" key="5">
    <source>
        <dbReference type="Pfam" id="PF20434"/>
    </source>
</evidence>
<dbReference type="InterPro" id="IPR050300">
    <property type="entry name" value="GDXG_lipolytic_enzyme"/>
</dbReference>
<feature type="domain" description="BD-FAE-like" evidence="5">
    <location>
        <begin position="410"/>
        <end position="562"/>
    </location>
</feature>
<gene>
    <name evidence="6" type="ORF">EHS24_002374</name>
</gene>
<dbReference type="SUPFAM" id="SSF53474">
    <property type="entry name" value="alpha/beta-Hydrolases"/>
    <property type="match status" value="1"/>
</dbReference>
<evidence type="ECO:0000313" key="6">
    <source>
        <dbReference type="EMBL" id="RSH78645.1"/>
    </source>
</evidence>
<evidence type="ECO:0000256" key="4">
    <source>
        <dbReference type="SAM" id="MobiDB-lite"/>
    </source>
</evidence>
<sequence length="722" mass="77207">MASIREQIALKRAAARNSPIKPRPGYAPPPVELEERTVPGQVSRARRSGKLDLGSMSLDAIPCEVYTDLLGIPEHELTVPPPTPVPSAALATPTKAKQVEYDSFGRAIAGLSLDDDSEPARRLAFGTPEPKKRWSEPEELTALRAPDNMIRELEFEIGLFGGLKSVDLRGNKLTALPNAFADLLRLNVIDISDNALTAFPPSLLLLPELESVIMTHNAIKTLDLTEPVKPSDEGLAYGTGFLITKFEREAKAPKTVLPVLRSLNLSYNQLSTDALAGLAGKTPLRLRVLNVGNNALEGILDASAAGIDHTRMPELASLVLGGNKHLNGIEGDVAAGAAIDTEGCAWGSTGGAAMSLGASPRKPRASSPGKPVGYTPAPGGPTDIPLPTATITFATHPAATFDSLPLAVEMDVYLPKDASPATPLPVVVWWHGGGLLQGNKENLPPHLRRFPNKGLNGQGVIVVSPNYRMAPQAAILETLADADSAVNYVRTKLNDKLAAIGESARVDPDRIVVSGGSAGGYLALMAGVPTPQRVPDADVGGHRGPLGWVPKGIAVFYPITDLAHQFWQTKTDPVPWWGKSVPHEAARPHINPRDPPVATAVSGGPRSILYPYMLQEALFPNLLFYNQRSVGSGMDSFRPDAHTLSATTRLEIVAKREAAMPPVFMSYGSIDDKIQPLEPTVEVLQSTKGETEVEVVEGGDHAYDENPAEQCEAFYTWLERVL</sequence>
<dbReference type="EMBL" id="RSCE01000012">
    <property type="protein sequence ID" value="RSH78645.1"/>
    <property type="molecule type" value="Genomic_DNA"/>
</dbReference>
<dbReference type="InterPro" id="IPR029058">
    <property type="entry name" value="AB_hydrolase_fold"/>
</dbReference>
<keyword evidence="2" id="KW-0677">Repeat</keyword>
<evidence type="ECO:0000256" key="2">
    <source>
        <dbReference type="ARBA" id="ARBA00022737"/>
    </source>
</evidence>
<proteinExistence type="predicted"/>
<evidence type="ECO:0000256" key="3">
    <source>
        <dbReference type="ARBA" id="ARBA00022801"/>
    </source>
</evidence>
<feature type="region of interest" description="Disordered" evidence="4">
    <location>
        <begin position="356"/>
        <end position="381"/>
    </location>
</feature>
<evidence type="ECO:0000256" key="1">
    <source>
        <dbReference type="ARBA" id="ARBA00022614"/>
    </source>
</evidence>
<accession>A0A427XIE1</accession>
<keyword evidence="7" id="KW-1185">Reference proteome</keyword>